<comment type="caution">
    <text evidence="1">The sequence shown here is derived from an EMBL/GenBank/DDBJ whole genome shotgun (WGS) entry which is preliminary data.</text>
</comment>
<protein>
    <submittedName>
        <fullName evidence="1">CHAT domain-containing protein</fullName>
    </submittedName>
</protein>
<name>A0ACB8Q476_9AGAM</name>
<reference evidence="1" key="1">
    <citation type="submission" date="2021-02" db="EMBL/GenBank/DDBJ databases">
        <authorList>
            <consortium name="DOE Joint Genome Institute"/>
            <person name="Ahrendt S."/>
            <person name="Looney B.P."/>
            <person name="Miyauchi S."/>
            <person name="Morin E."/>
            <person name="Drula E."/>
            <person name="Courty P.E."/>
            <person name="Chicoki N."/>
            <person name="Fauchery L."/>
            <person name="Kohler A."/>
            <person name="Kuo A."/>
            <person name="Labutti K."/>
            <person name="Pangilinan J."/>
            <person name="Lipzen A."/>
            <person name="Riley R."/>
            <person name="Andreopoulos W."/>
            <person name="He G."/>
            <person name="Johnson J."/>
            <person name="Barry K.W."/>
            <person name="Grigoriev I.V."/>
            <person name="Nagy L."/>
            <person name="Hibbett D."/>
            <person name="Henrissat B."/>
            <person name="Matheny P.B."/>
            <person name="Labbe J."/>
            <person name="Martin F."/>
        </authorList>
    </citation>
    <scope>NUCLEOTIDE SEQUENCE</scope>
    <source>
        <strain evidence="1">EC-137</strain>
    </source>
</reference>
<reference evidence="1" key="2">
    <citation type="journal article" date="2022" name="New Phytol.">
        <title>Evolutionary transition to the ectomycorrhizal habit in the genomes of a hyperdiverse lineage of mushroom-forming fungi.</title>
        <authorList>
            <person name="Looney B."/>
            <person name="Miyauchi S."/>
            <person name="Morin E."/>
            <person name="Drula E."/>
            <person name="Courty P.E."/>
            <person name="Kohler A."/>
            <person name="Kuo A."/>
            <person name="LaButti K."/>
            <person name="Pangilinan J."/>
            <person name="Lipzen A."/>
            <person name="Riley R."/>
            <person name="Andreopoulos W."/>
            <person name="He G."/>
            <person name="Johnson J."/>
            <person name="Nolan M."/>
            <person name="Tritt A."/>
            <person name="Barry K.W."/>
            <person name="Grigoriev I.V."/>
            <person name="Nagy L.G."/>
            <person name="Hibbett D."/>
            <person name="Henrissat B."/>
            <person name="Matheny P.B."/>
            <person name="Labbe J."/>
            <person name="Martin F.M."/>
        </authorList>
    </citation>
    <scope>NUCLEOTIDE SEQUENCE</scope>
    <source>
        <strain evidence="1">EC-137</strain>
    </source>
</reference>
<keyword evidence="2" id="KW-1185">Reference proteome</keyword>
<feature type="non-terminal residue" evidence="1">
    <location>
        <position position="1"/>
    </location>
</feature>
<dbReference type="EMBL" id="MU274599">
    <property type="protein sequence ID" value="KAI0026417.1"/>
    <property type="molecule type" value="Genomic_DNA"/>
</dbReference>
<sequence length="637" mass="70249">RLGSLDDLESAIVVKREAVDLTPDGHPDKPGYLNNLGNALEARFDRLDDLESAIVVKRKAVDLTPDGHPDKPKCLNSLGKALKTRFDRLGNLDDLELACDIFTSAINQETGPPSVRFNGVRRCTYVHRIQVALGCATYQDLMSTFNQAFSLIPQVAWLGTSISQRYAALSSIGKVVNDAVSVAIQTGDLSRAIEWLDEGRSVVWGQLLQLRSPVDDLHSRHPDLADKLHSLSHDLETSGLSIFDLNGLLHSSPDTTVHDQALVRIRLAREYQDLLRHIREQEGFKNFLLPKTLAELIPPHRTDGPVVIINVDWSRCDALVVYGFAEPIVHVPLPNLTYTFAENMRLCFTQSLREAHVRRREGADGEAVDSGPPDPRGAIPFKYRVDSLIAGVLKDLWLRIVQPVLERIEEKLASDFTVTGLPHVTWCPTGPLAFLPIHAAGIYGRRGMPDDGRKLFDIVVSSYTPTLSALLRPPRMFADGWPSINSLIVSQPKTPHMSMLPGVTSEVANIRKHLDGQIKHLDDKDATVEDVLRAMKDDHCQLIHLACHGIQDAVDPMKSAFALYDGRLTLSQLMSSSVRNAELAFLSACETSTGDEKLPEEAVHLAAGMLAVGCRSVIGTMWSIGDQDAPIIADEVY</sequence>
<proteinExistence type="predicted"/>
<organism evidence="1 2">
    <name type="scientific">Vararia minispora EC-137</name>
    <dbReference type="NCBI Taxonomy" id="1314806"/>
    <lineage>
        <taxon>Eukaryota</taxon>
        <taxon>Fungi</taxon>
        <taxon>Dikarya</taxon>
        <taxon>Basidiomycota</taxon>
        <taxon>Agaricomycotina</taxon>
        <taxon>Agaricomycetes</taxon>
        <taxon>Russulales</taxon>
        <taxon>Lachnocladiaceae</taxon>
        <taxon>Vararia</taxon>
    </lineage>
</organism>
<feature type="non-terminal residue" evidence="1">
    <location>
        <position position="637"/>
    </location>
</feature>
<gene>
    <name evidence="1" type="ORF">K488DRAFT_32042</name>
</gene>
<accession>A0ACB8Q476</accession>
<dbReference type="Proteomes" id="UP000814128">
    <property type="component" value="Unassembled WGS sequence"/>
</dbReference>
<evidence type="ECO:0000313" key="1">
    <source>
        <dbReference type="EMBL" id="KAI0026417.1"/>
    </source>
</evidence>
<evidence type="ECO:0000313" key="2">
    <source>
        <dbReference type="Proteomes" id="UP000814128"/>
    </source>
</evidence>